<evidence type="ECO:0000313" key="1">
    <source>
        <dbReference type="EMBL" id="UNB98347.1"/>
    </source>
</evidence>
<organism evidence="1 2">
    <name type="scientific">Mycolicibacterium boenickei</name>
    <dbReference type="NCBI Taxonomy" id="146017"/>
    <lineage>
        <taxon>Bacteria</taxon>
        <taxon>Bacillati</taxon>
        <taxon>Actinomycetota</taxon>
        <taxon>Actinomycetes</taxon>
        <taxon>Mycobacteriales</taxon>
        <taxon>Mycobacteriaceae</taxon>
        <taxon>Mycolicibacterium</taxon>
    </lineage>
</organism>
<accession>A0AAX2ZT50</accession>
<proteinExistence type="predicted"/>
<dbReference type="EMBL" id="CP060016">
    <property type="protein sequence ID" value="UNB98347.1"/>
    <property type="molecule type" value="Genomic_DNA"/>
</dbReference>
<sequence length="102" mass="11626">MAVLLRCVQAQHKTPRVQRTPGREFQNVNDILAAKNKREAEDAADDKILTEGDDLEAAGAVLRKRYVQMNSEFEQRQHGYDRAIDEDEFRKLQARAAEKGKG</sequence>
<dbReference type="AlphaFoldDB" id="A0AAX2ZT50"/>
<dbReference type="Proteomes" id="UP001162885">
    <property type="component" value="Chromosome"/>
</dbReference>
<gene>
    <name evidence="1" type="ORF">H5U98_22755</name>
</gene>
<protein>
    <submittedName>
        <fullName evidence="1">Uncharacterized protein</fullName>
    </submittedName>
</protein>
<reference evidence="1 2" key="1">
    <citation type="journal article" date="2022" name="BMC Genomics">
        <title>Comparative genome analysis of mycobacteria focusing on tRNA and non-coding RNA.</title>
        <authorList>
            <person name="Behra P.R.K."/>
            <person name="Pettersson B.M.F."/>
            <person name="Ramesh M."/>
            <person name="Das S."/>
            <person name="Dasgupta S."/>
            <person name="Kirsebom L.A."/>
        </authorList>
    </citation>
    <scope>NUCLEOTIDE SEQUENCE [LARGE SCALE GENOMIC DNA]</scope>
    <source>
        <strain evidence="1 2">DSM 44677</strain>
    </source>
</reference>
<evidence type="ECO:0000313" key="2">
    <source>
        <dbReference type="Proteomes" id="UP001162885"/>
    </source>
</evidence>
<dbReference type="RefSeq" id="WP_162564017.1">
    <property type="nucleotide sequence ID" value="NZ_CP060016.1"/>
</dbReference>
<name>A0AAX2ZT50_9MYCO</name>